<accession>A0ABP8EJK4</accession>
<keyword evidence="3" id="KW-1185">Reference proteome</keyword>
<dbReference type="EMBL" id="BAABAZ010000005">
    <property type="protein sequence ID" value="GAA4284118.1"/>
    <property type="molecule type" value="Genomic_DNA"/>
</dbReference>
<name>A0ABP8EJK4_9MICO</name>
<dbReference type="Gene3D" id="3.10.450.50">
    <property type="match status" value="1"/>
</dbReference>
<dbReference type="Proteomes" id="UP001501586">
    <property type="component" value="Unassembled WGS sequence"/>
</dbReference>
<evidence type="ECO:0000259" key="1">
    <source>
        <dbReference type="Pfam" id="PF17775"/>
    </source>
</evidence>
<evidence type="ECO:0000313" key="2">
    <source>
        <dbReference type="EMBL" id="GAA4284118.1"/>
    </source>
</evidence>
<organism evidence="2 3">
    <name type="scientific">Brevibacterium daeguense</name>
    <dbReference type="NCBI Taxonomy" id="909936"/>
    <lineage>
        <taxon>Bacteria</taxon>
        <taxon>Bacillati</taxon>
        <taxon>Actinomycetota</taxon>
        <taxon>Actinomycetes</taxon>
        <taxon>Micrococcales</taxon>
        <taxon>Brevibacteriaceae</taxon>
        <taxon>Brevibacterium</taxon>
    </lineage>
</organism>
<dbReference type="InterPro" id="IPR032710">
    <property type="entry name" value="NTF2-like_dom_sf"/>
</dbReference>
<evidence type="ECO:0000313" key="3">
    <source>
        <dbReference type="Proteomes" id="UP001501586"/>
    </source>
</evidence>
<reference evidence="3" key="1">
    <citation type="journal article" date="2019" name="Int. J. Syst. Evol. Microbiol.">
        <title>The Global Catalogue of Microorganisms (GCM) 10K type strain sequencing project: providing services to taxonomists for standard genome sequencing and annotation.</title>
        <authorList>
            <consortium name="The Broad Institute Genomics Platform"/>
            <consortium name="The Broad Institute Genome Sequencing Center for Infectious Disease"/>
            <person name="Wu L."/>
            <person name="Ma J."/>
        </authorList>
    </citation>
    <scope>NUCLEOTIDE SEQUENCE [LARGE SCALE GENOMIC DNA]</scope>
    <source>
        <strain evidence="3">JCM 17458</strain>
    </source>
</reference>
<comment type="caution">
    <text evidence="2">The sequence shown here is derived from an EMBL/GenBank/DDBJ whole genome shotgun (WGS) entry which is preliminary data.</text>
</comment>
<proteinExistence type="predicted"/>
<feature type="domain" description="YchJ-like middle NTF2-like" evidence="1">
    <location>
        <begin position="36"/>
        <end position="129"/>
    </location>
</feature>
<sequence>MIADHSGTCPCGGLPAGAVLADCCGPALDGTVWPETAEALMRSRYTAFVLHHDDHLFRTWHPRTRPRGRLSDPTTRWLGLTVEDASGGGPDDTEGTVTFTADWRDASGTGRLSERSVFVRRAGRWMYLEAADD</sequence>
<gene>
    <name evidence="2" type="ORF">GCM10022261_16490</name>
</gene>
<dbReference type="InterPro" id="IPR048469">
    <property type="entry name" value="YchJ-like_M"/>
</dbReference>
<protein>
    <submittedName>
        <fullName evidence="2">YchJ family metal-binding protein</fullName>
    </submittedName>
</protein>
<dbReference type="SUPFAM" id="SSF54427">
    <property type="entry name" value="NTF2-like"/>
    <property type="match status" value="1"/>
</dbReference>
<dbReference type="RefSeq" id="WP_236864232.1">
    <property type="nucleotide sequence ID" value="NZ_BAABAZ010000005.1"/>
</dbReference>
<dbReference type="Pfam" id="PF17775">
    <property type="entry name" value="YchJ_M-like"/>
    <property type="match status" value="1"/>
</dbReference>